<evidence type="ECO:0000313" key="3">
    <source>
        <dbReference type="EMBL" id="SHI06302.1"/>
    </source>
</evidence>
<proteinExistence type="predicted"/>
<name>A0A1M5Y2R9_9VIBR</name>
<feature type="signal peptide" evidence="2">
    <location>
        <begin position="1"/>
        <end position="33"/>
    </location>
</feature>
<accession>A0A1M5Y2R9</accession>
<dbReference type="OrthoDB" id="305758at2"/>
<dbReference type="RefSeq" id="WP_073603194.1">
    <property type="nucleotide sequence ID" value="NZ_FQXZ01000014.1"/>
</dbReference>
<sequence>MKKGKSAFKPSRRQFLLSSASASVAFGASSAFGANAFGGHHHSYNSNNFVSQDFEQESRTLDEIYQAAIAEGGKLVIYAGGDIDSQQDPVRQAFQARFPEIELEIVVDYSKYHDVRVDNQLETNTLVPDVVQLQTLQDFERWKCDNRLLNYKPLDFENVYPGLRDRDGAWCAVGIIPFSFAVDLEVLGDNAPMSPKDLINSEWKGQIASSYPNDDDAVEFLFKMYTEAYGWDWLAALAEQDLQFKRGTNSASEALANKEKPIALGVGGSAVTAEGSTTQWVLPESEPFMAWGQRAGIMKDASHPEAAKLYMNWVISDEVQSFTFSGWTIRQDISPRGGLKHIWEYPNANFPQFPEFMRNRMEVELWRQTFSLYFGEVTGDPSPGWLGLHPGA</sequence>
<evidence type="ECO:0000256" key="1">
    <source>
        <dbReference type="ARBA" id="ARBA00022729"/>
    </source>
</evidence>
<dbReference type="Gene3D" id="3.40.190.10">
    <property type="entry name" value="Periplasmic binding protein-like II"/>
    <property type="match status" value="2"/>
</dbReference>
<dbReference type="PANTHER" id="PTHR30006:SF2">
    <property type="entry name" value="ABC TRANSPORTER SUBSTRATE-BINDING PROTEIN"/>
    <property type="match status" value="1"/>
</dbReference>
<organism evidence="3 4">
    <name type="scientific">Vibrio aerogenes CECT 7868</name>
    <dbReference type="NCBI Taxonomy" id="1216006"/>
    <lineage>
        <taxon>Bacteria</taxon>
        <taxon>Pseudomonadati</taxon>
        <taxon>Pseudomonadota</taxon>
        <taxon>Gammaproteobacteria</taxon>
        <taxon>Vibrionales</taxon>
        <taxon>Vibrionaceae</taxon>
        <taxon>Vibrio</taxon>
    </lineage>
</organism>
<dbReference type="Pfam" id="PF13343">
    <property type="entry name" value="SBP_bac_6"/>
    <property type="match status" value="1"/>
</dbReference>
<evidence type="ECO:0000313" key="4">
    <source>
        <dbReference type="Proteomes" id="UP000184608"/>
    </source>
</evidence>
<dbReference type="AlphaFoldDB" id="A0A1M5Y2R9"/>
<dbReference type="PROSITE" id="PS51318">
    <property type="entry name" value="TAT"/>
    <property type="match status" value="1"/>
</dbReference>
<keyword evidence="4" id="KW-1185">Reference proteome</keyword>
<feature type="chain" id="PRO_5012183733" description="Bacterial extracellular solute-binding protein" evidence="2">
    <location>
        <begin position="34"/>
        <end position="392"/>
    </location>
</feature>
<dbReference type="SUPFAM" id="SSF53850">
    <property type="entry name" value="Periplasmic binding protein-like II"/>
    <property type="match status" value="1"/>
</dbReference>
<dbReference type="EMBL" id="FQXZ01000014">
    <property type="protein sequence ID" value="SHI06302.1"/>
    <property type="molecule type" value="Genomic_DNA"/>
</dbReference>
<dbReference type="InterPro" id="IPR006311">
    <property type="entry name" value="TAT_signal"/>
</dbReference>
<reference evidence="3 4" key="1">
    <citation type="submission" date="2016-11" db="EMBL/GenBank/DDBJ databases">
        <authorList>
            <person name="Jaros S."/>
            <person name="Januszkiewicz K."/>
            <person name="Wedrychowicz H."/>
        </authorList>
    </citation>
    <scope>NUCLEOTIDE SEQUENCE [LARGE SCALE GENOMIC DNA]</scope>
    <source>
        <strain evidence="3 4">CECT 7868</strain>
    </source>
</reference>
<evidence type="ECO:0008006" key="5">
    <source>
        <dbReference type="Google" id="ProtNLM"/>
    </source>
</evidence>
<gene>
    <name evidence="3" type="ORF">VA7868_01456</name>
</gene>
<keyword evidence="1 2" id="KW-0732">Signal</keyword>
<dbReference type="Proteomes" id="UP000184608">
    <property type="component" value="Unassembled WGS sequence"/>
</dbReference>
<dbReference type="STRING" id="1216006.VA7868_01456"/>
<evidence type="ECO:0000256" key="2">
    <source>
        <dbReference type="SAM" id="SignalP"/>
    </source>
</evidence>
<protein>
    <recommendedName>
        <fullName evidence="5">Bacterial extracellular solute-binding protein</fullName>
    </recommendedName>
</protein>
<dbReference type="PANTHER" id="PTHR30006">
    <property type="entry name" value="THIAMINE-BINDING PERIPLASMIC PROTEIN-RELATED"/>
    <property type="match status" value="1"/>
</dbReference>